<name>W5MUN3_LEPOC</name>
<dbReference type="PANTHER" id="PTHR18956:SF6">
    <property type="entry name" value="HYALURONAN MEDIATED MOTILITY RECEPTOR"/>
    <property type="match status" value="1"/>
</dbReference>
<dbReference type="GO" id="GO:0005819">
    <property type="term" value="C:spindle"/>
    <property type="evidence" value="ECO:0007669"/>
    <property type="project" value="UniProtKB-SubCell"/>
</dbReference>
<dbReference type="Proteomes" id="UP000018468">
    <property type="component" value="Linkage group LG6"/>
</dbReference>
<evidence type="ECO:0000313" key="7">
    <source>
        <dbReference type="Ensembl" id="ENSLOCP00000012092.1"/>
    </source>
</evidence>
<dbReference type="Ensembl" id="ENSLOCT00000012113.1">
    <property type="protein sequence ID" value="ENSLOCP00000012092.1"/>
    <property type="gene ID" value="ENSLOCG00000009883.1"/>
</dbReference>
<dbReference type="InterPro" id="IPR026203">
    <property type="entry name" value="IHABP"/>
</dbReference>
<organism evidence="7 8">
    <name type="scientific">Lepisosteus oculatus</name>
    <name type="common">Spotted gar</name>
    <dbReference type="NCBI Taxonomy" id="7918"/>
    <lineage>
        <taxon>Eukaryota</taxon>
        <taxon>Metazoa</taxon>
        <taxon>Chordata</taxon>
        <taxon>Craniata</taxon>
        <taxon>Vertebrata</taxon>
        <taxon>Euteleostomi</taxon>
        <taxon>Actinopterygii</taxon>
        <taxon>Neopterygii</taxon>
        <taxon>Holostei</taxon>
        <taxon>Semionotiformes</taxon>
        <taxon>Lepisosteidae</taxon>
        <taxon>Lepisosteus</taxon>
    </lineage>
</organism>
<evidence type="ECO:0000313" key="8">
    <source>
        <dbReference type="Proteomes" id="UP000018468"/>
    </source>
</evidence>
<evidence type="ECO:0000259" key="6">
    <source>
        <dbReference type="Pfam" id="PF15908"/>
    </source>
</evidence>
<dbReference type="GeneID" id="102688576"/>
<keyword evidence="8" id="KW-1185">Reference proteome</keyword>
<dbReference type="OrthoDB" id="419631at2759"/>
<feature type="domain" description="Hyaluronan-mediated motility receptor C-terminal" evidence="6">
    <location>
        <begin position="683"/>
        <end position="829"/>
    </location>
</feature>
<dbReference type="SUPFAM" id="SSF57997">
    <property type="entry name" value="Tropomyosin"/>
    <property type="match status" value="1"/>
</dbReference>
<feature type="compositionally biased region" description="Basic and acidic residues" evidence="5">
    <location>
        <begin position="790"/>
        <end position="818"/>
    </location>
</feature>
<dbReference type="KEGG" id="loc:102688576"/>
<dbReference type="EMBL" id="AHAT01027704">
    <property type="status" value="NOT_ANNOTATED_CDS"/>
    <property type="molecule type" value="Genomic_DNA"/>
</dbReference>
<dbReference type="InterPro" id="IPR031794">
    <property type="entry name" value="HMMR_C"/>
</dbReference>
<feature type="coiled-coil region" evidence="4">
    <location>
        <begin position="87"/>
        <end position="163"/>
    </location>
</feature>
<feature type="coiled-coil region" evidence="4">
    <location>
        <begin position="212"/>
        <end position="691"/>
    </location>
</feature>
<dbReference type="Pfam" id="PF15908">
    <property type="entry name" value="HMMR_C"/>
    <property type="match status" value="1"/>
</dbReference>
<dbReference type="GO" id="GO:0005540">
    <property type="term" value="F:hyaluronic acid binding"/>
    <property type="evidence" value="ECO:0007669"/>
    <property type="project" value="InterPro"/>
</dbReference>
<feature type="region of interest" description="Disordered" evidence="5">
    <location>
        <begin position="786"/>
        <end position="834"/>
    </location>
</feature>
<proteinExistence type="predicted"/>
<dbReference type="GeneTree" id="ENSGT00390000007135"/>
<dbReference type="CTD" id="3161"/>
<evidence type="ECO:0000256" key="3">
    <source>
        <dbReference type="ARBA" id="ARBA00023212"/>
    </source>
</evidence>
<feature type="region of interest" description="Disordered" evidence="5">
    <location>
        <begin position="45"/>
        <end position="80"/>
    </location>
</feature>
<dbReference type="Bgee" id="ENSLOCG00000009883">
    <property type="expression patterns" value="Expressed in ovary and 10 other cell types or tissues"/>
</dbReference>
<keyword evidence="2" id="KW-0963">Cytoplasm</keyword>
<dbReference type="HOGENOM" id="CLU_009698_0_0_1"/>
<dbReference type="PANTHER" id="PTHR18956">
    <property type="entry name" value="HYALURONAN MEDIATED MOTILITY RECEPTOR"/>
    <property type="match status" value="1"/>
</dbReference>
<keyword evidence="3" id="KW-0206">Cytoskeleton</keyword>
<evidence type="ECO:0000256" key="4">
    <source>
        <dbReference type="SAM" id="Coils"/>
    </source>
</evidence>
<dbReference type="Pfam" id="PF15905">
    <property type="entry name" value="HMMR_N"/>
    <property type="match status" value="2"/>
</dbReference>
<keyword evidence="4" id="KW-0175">Coiled coil</keyword>
<dbReference type="Gene3D" id="1.10.287.1490">
    <property type="match status" value="2"/>
</dbReference>
<evidence type="ECO:0000256" key="2">
    <source>
        <dbReference type="ARBA" id="ARBA00022490"/>
    </source>
</evidence>
<reference evidence="7" key="2">
    <citation type="submission" date="2025-08" db="UniProtKB">
        <authorList>
            <consortium name="Ensembl"/>
        </authorList>
    </citation>
    <scope>IDENTIFICATION</scope>
</reference>
<reference evidence="7" key="3">
    <citation type="submission" date="2025-09" db="UniProtKB">
        <authorList>
            <consortium name="Ensembl"/>
        </authorList>
    </citation>
    <scope>IDENTIFICATION</scope>
</reference>
<accession>W5MUN3</accession>
<evidence type="ECO:0000256" key="5">
    <source>
        <dbReference type="SAM" id="MobiDB-lite"/>
    </source>
</evidence>
<sequence length="834" mass="96812">MSFPRAPIKRFNEQIGCAPPPGTYEVKLVESGSKGAVSFQKSDRFKTNKDACQPSTGMEKMTSPMRRTWSADGLSGVGSQKKEKQALLKEMKQHKLLEKEIRSLVQQRGEQDKRLQALEEELRKVEAKLVAAMREKTGLAATVASLERQLADLKKANDLLKTKFSEDGTKKKMNALSMEILESKNKIDAKVKELGYMQINFEGQIKVLETDLVASRATVEAVKERNKALEDLHQEAKMHNEELEKEVDRLHALIQELRKEIQVLEGYLDNANDEIQELRLKDSQREKEFEDQLQLTAAASEEKRHMMKKLEEAAKELQGSQDHLKELRNKVELLQDKLSKTENDREQVSLEKAETEQNLSACVAKLGELDEQLEKHKEDVANVQSKLEAKEQEVIELKELLKTTEEELTQQFKDLEDKYQRLEKEKAVKEEESQKQKDDLKVEVKALEEKLMKGELEHQNLQESHKELLALYEEEKEKSSSLHELLEGLQTETQAERSQLETELEEALDELGQMETKEMHSEELIRHLEEENQQRTQAVLDIESQLNRKNKEIEEMIESHKLAMTKLREDHSNSLRKIGDMATELESTKKSMSEEMRLLEVRSCTLEEKVLKVTQQLEEEHKLLVEAEQSRNKAKEEYARMLLDAQTKLAQKDSELRKSQECHSLEMMQLQEKMERQNIEFQKELKEVEERSSSVVTTSEVEHWKKLYEELYAKVKPFQQQLDGFEAERKALLNENGAAQEELNKLADAYAQLLGHQNQRQKIKHVVKLKEENFNLKQEVSKLRNQMAKQKKEMEQLKHNQGHKRFDPSKAFKHDSKENGPPITPLKEGNRNML</sequence>
<evidence type="ECO:0000256" key="1">
    <source>
        <dbReference type="ARBA" id="ARBA00004186"/>
    </source>
</evidence>
<protein>
    <submittedName>
        <fullName evidence="7">Hyaluronan-mediated motility receptor (RHAMM)</fullName>
    </submittedName>
</protein>
<dbReference type="AlphaFoldDB" id="W5MUN3"/>
<reference evidence="8" key="1">
    <citation type="submission" date="2011-12" db="EMBL/GenBank/DDBJ databases">
        <title>The Draft Genome of Lepisosteus oculatus.</title>
        <authorList>
            <consortium name="The Broad Institute Genome Assembly &amp; Analysis Group"/>
            <consortium name="Computational R&amp;D Group"/>
            <consortium name="and Sequencing Platform"/>
            <person name="Di Palma F."/>
            <person name="Alfoldi J."/>
            <person name="Johnson J."/>
            <person name="Berlin A."/>
            <person name="Gnerre S."/>
            <person name="Jaffe D."/>
            <person name="MacCallum I."/>
            <person name="Young S."/>
            <person name="Walker B.J."/>
            <person name="Lander E.S."/>
            <person name="Lindblad-Toh K."/>
        </authorList>
    </citation>
    <scope>NUCLEOTIDE SEQUENCE [LARGE SCALE GENOMIC DNA]</scope>
</reference>
<comment type="subcellular location">
    <subcellularLocation>
        <location evidence="1">Cytoplasm</location>
        <location evidence="1">Cytoskeleton</location>
        <location evidence="1">Spindle</location>
    </subcellularLocation>
</comment>